<dbReference type="AlphaFoldDB" id="A0A1S0TT54"/>
<reference evidence="1" key="1">
    <citation type="submission" date="2012-04" db="EMBL/GenBank/DDBJ databases">
        <title>The Genome Sequence of Loa loa.</title>
        <authorList>
            <consortium name="The Broad Institute Genome Sequencing Platform"/>
            <consortium name="Broad Institute Genome Sequencing Center for Infectious Disease"/>
            <person name="Nutman T.B."/>
            <person name="Fink D.L."/>
            <person name="Russ C."/>
            <person name="Young S."/>
            <person name="Zeng Q."/>
            <person name="Gargeya S."/>
            <person name="Alvarado L."/>
            <person name="Berlin A."/>
            <person name="Chapman S.B."/>
            <person name="Chen Z."/>
            <person name="Freedman E."/>
            <person name="Gellesch M."/>
            <person name="Goldberg J."/>
            <person name="Griggs A."/>
            <person name="Gujja S."/>
            <person name="Heilman E.R."/>
            <person name="Heiman D."/>
            <person name="Howarth C."/>
            <person name="Mehta T."/>
            <person name="Neiman D."/>
            <person name="Pearson M."/>
            <person name="Roberts A."/>
            <person name="Saif S."/>
            <person name="Shea T."/>
            <person name="Shenoy N."/>
            <person name="Sisk P."/>
            <person name="Stolte C."/>
            <person name="Sykes S."/>
            <person name="White J."/>
            <person name="Yandava C."/>
            <person name="Haas B."/>
            <person name="Henn M.R."/>
            <person name="Nusbaum C."/>
            <person name="Birren B."/>
        </authorList>
    </citation>
    <scope>NUCLEOTIDE SEQUENCE [LARGE SCALE GENOMIC DNA]</scope>
</reference>
<evidence type="ECO:0000313" key="1">
    <source>
        <dbReference type="EMBL" id="EFO19743.1"/>
    </source>
</evidence>
<dbReference type="GeneID" id="9946177"/>
<dbReference type="RefSeq" id="XP_003144326.1">
    <property type="nucleotide sequence ID" value="XM_003144278.1"/>
</dbReference>
<gene>
    <name evidence="1" type="ORF">LOAG_08746</name>
</gene>
<dbReference type="EMBL" id="JH712070">
    <property type="protein sequence ID" value="EFO19743.1"/>
    <property type="molecule type" value="Genomic_DNA"/>
</dbReference>
<protein>
    <submittedName>
        <fullName evidence="1">Uncharacterized protein</fullName>
    </submittedName>
</protein>
<accession>A0A1S0TT54</accession>
<dbReference type="CTD" id="9946177"/>
<organism evidence="1">
    <name type="scientific">Loa loa</name>
    <name type="common">Eye worm</name>
    <name type="synonym">Filaria loa</name>
    <dbReference type="NCBI Taxonomy" id="7209"/>
    <lineage>
        <taxon>Eukaryota</taxon>
        <taxon>Metazoa</taxon>
        <taxon>Ecdysozoa</taxon>
        <taxon>Nematoda</taxon>
        <taxon>Chromadorea</taxon>
        <taxon>Rhabditida</taxon>
        <taxon>Spirurina</taxon>
        <taxon>Spiruromorpha</taxon>
        <taxon>Filarioidea</taxon>
        <taxon>Onchocercidae</taxon>
        <taxon>Loa</taxon>
    </lineage>
</organism>
<proteinExistence type="predicted"/>
<dbReference type="KEGG" id="loa:LOAG_08746"/>
<name>A0A1S0TT54_LOALO</name>
<sequence>MKAIKILSDMSATSHSAIEKWHSSLASTISPEVLPNIVKKIELVTSWRKQTVQWRYEIGRSGRLKVMEDARPAAVEEDENVREHVPSL</sequence>
<dbReference type="InParanoid" id="A0A1S0TT54"/>